<protein>
    <recommendedName>
        <fullName evidence="17">Cation/H+ exchanger domain-containing protein</fullName>
    </recommendedName>
</protein>
<dbReference type="Proteomes" id="UP001187471">
    <property type="component" value="Unassembled WGS sequence"/>
</dbReference>
<feature type="domain" description="Cation/H(+) antiporter central" evidence="13">
    <location>
        <begin position="1311"/>
        <end position="1440"/>
    </location>
</feature>
<feature type="domain" description="Cation/H+ exchanger transmembrane" evidence="12">
    <location>
        <begin position="50"/>
        <end position="429"/>
    </location>
</feature>
<evidence type="ECO:0000256" key="11">
    <source>
        <dbReference type="SAM" id="Phobius"/>
    </source>
</evidence>
<feature type="transmembrane region" description="Helical" evidence="11">
    <location>
        <begin position="1171"/>
        <end position="1190"/>
    </location>
</feature>
<dbReference type="InterPro" id="IPR006153">
    <property type="entry name" value="Cation/H_exchanger_TM"/>
</dbReference>
<feature type="transmembrane region" description="Helical" evidence="11">
    <location>
        <begin position="2309"/>
        <end position="2328"/>
    </location>
</feature>
<dbReference type="InterPro" id="IPR057290">
    <property type="entry name" value="CHX17_C"/>
</dbReference>
<feature type="transmembrane region" description="Helical" evidence="11">
    <location>
        <begin position="1096"/>
        <end position="1121"/>
    </location>
</feature>
<gene>
    <name evidence="15" type="ORF">RJ640_025174</name>
</gene>
<feature type="transmembrane region" description="Helical" evidence="11">
    <location>
        <begin position="1202"/>
        <end position="1223"/>
    </location>
</feature>
<evidence type="ECO:0000313" key="16">
    <source>
        <dbReference type="Proteomes" id="UP001187471"/>
    </source>
</evidence>
<comment type="caution">
    <text evidence="15">The sequence shown here is derived from an EMBL/GenBank/DDBJ whole genome shotgun (WGS) entry which is preliminary data.</text>
</comment>
<evidence type="ECO:0000256" key="3">
    <source>
        <dbReference type="ARBA" id="ARBA00022449"/>
    </source>
</evidence>
<keyword evidence="16" id="KW-1185">Reference proteome</keyword>
<feature type="transmembrane region" description="Helical" evidence="11">
    <location>
        <begin position="95"/>
        <end position="116"/>
    </location>
</feature>
<feature type="transmembrane region" description="Helical" evidence="11">
    <location>
        <begin position="2277"/>
        <end position="2297"/>
    </location>
</feature>
<evidence type="ECO:0000256" key="1">
    <source>
        <dbReference type="ARBA" id="ARBA00004141"/>
    </source>
</evidence>
<dbReference type="Gene3D" id="1.20.1530.20">
    <property type="match status" value="3"/>
</dbReference>
<keyword evidence="2" id="KW-0813">Transport</keyword>
<feature type="domain" description="Cation/H+ exchanger transmembrane" evidence="12">
    <location>
        <begin position="867"/>
        <end position="1248"/>
    </location>
</feature>
<feature type="transmembrane region" description="Helical" evidence="11">
    <location>
        <begin position="37"/>
        <end position="55"/>
    </location>
</feature>
<dbReference type="GO" id="GO:0015297">
    <property type="term" value="F:antiporter activity"/>
    <property type="evidence" value="ECO:0007669"/>
    <property type="project" value="UniProtKB-KW"/>
</dbReference>
<keyword evidence="4" id="KW-0633">Potassium transport</keyword>
<accession>A0AA88R5F7</accession>
<feature type="transmembrane region" description="Helical" evidence="11">
    <location>
        <begin position="987"/>
        <end position="1008"/>
    </location>
</feature>
<dbReference type="PANTHER" id="PTHR32468">
    <property type="entry name" value="CATION/H + ANTIPORTER"/>
    <property type="match status" value="1"/>
</dbReference>
<feature type="transmembrane region" description="Helical" evidence="11">
    <location>
        <begin position="410"/>
        <end position="432"/>
    </location>
</feature>
<dbReference type="Pfam" id="PF23259">
    <property type="entry name" value="CHX17_C"/>
    <property type="match status" value="3"/>
</dbReference>
<dbReference type="Pfam" id="PF23256">
    <property type="entry name" value="CHX17_2nd"/>
    <property type="match status" value="3"/>
</dbReference>
<evidence type="ECO:0000256" key="2">
    <source>
        <dbReference type="ARBA" id="ARBA00022448"/>
    </source>
</evidence>
<feature type="domain" description="Cation/H(+) antiporter C-terminal" evidence="14">
    <location>
        <begin position="2556"/>
        <end position="2699"/>
    </location>
</feature>
<evidence type="ECO:0000256" key="5">
    <source>
        <dbReference type="ARBA" id="ARBA00022692"/>
    </source>
</evidence>
<evidence type="ECO:0000259" key="13">
    <source>
        <dbReference type="Pfam" id="PF23256"/>
    </source>
</evidence>
<feature type="transmembrane region" description="Helical" evidence="11">
    <location>
        <begin position="858"/>
        <end position="879"/>
    </location>
</feature>
<feature type="transmembrane region" description="Helical" evidence="11">
    <location>
        <begin position="1994"/>
        <end position="2014"/>
    </location>
</feature>
<keyword evidence="7 11" id="KW-1133">Transmembrane helix</keyword>
<feature type="transmembrane region" description="Helical" evidence="11">
    <location>
        <begin position="2243"/>
        <end position="2265"/>
    </location>
</feature>
<feature type="transmembrane region" description="Helical" evidence="11">
    <location>
        <begin position="351"/>
        <end position="370"/>
    </location>
</feature>
<feature type="transmembrane region" description="Helical" evidence="11">
    <location>
        <begin position="790"/>
        <end position="814"/>
    </location>
</feature>
<evidence type="ECO:0000313" key="15">
    <source>
        <dbReference type="EMBL" id="KAK2982758.1"/>
    </source>
</evidence>
<dbReference type="GO" id="GO:0012505">
    <property type="term" value="C:endomembrane system"/>
    <property type="evidence" value="ECO:0007669"/>
    <property type="project" value="TreeGrafter"/>
</dbReference>
<feature type="transmembrane region" description="Helical" evidence="11">
    <location>
        <begin position="2340"/>
        <end position="2363"/>
    </location>
</feature>
<feature type="transmembrane region" description="Helical" evidence="11">
    <location>
        <begin position="2161"/>
        <end position="2179"/>
    </location>
</feature>
<evidence type="ECO:0000256" key="8">
    <source>
        <dbReference type="ARBA" id="ARBA00023065"/>
    </source>
</evidence>
<feature type="domain" description="Cation/H(+) antiporter central" evidence="13">
    <location>
        <begin position="2416"/>
        <end position="2550"/>
    </location>
</feature>
<dbReference type="GO" id="GO:0016020">
    <property type="term" value="C:membrane"/>
    <property type="evidence" value="ECO:0007669"/>
    <property type="project" value="UniProtKB-SubCell"/>
</dbReference>
<sequence length="2730" mass="300248">MESGSKAVPYFCGYLNPINSRGLWFGDDPLVNSVPSLMLQLSLVTIITRSIHLILKPLGQPVIVSQILGGVILGPSVLGQNSALLTKVFPLQSRVVVDTLSVFGFMLFIFLIGVKVDPTMVFRSGKRALVIGILTFFVPYALANLTAFLLKQSSSLDHDILSVLPFVVRMHSMTAFPVIACFLDELKILNSEVGRLASSSSIICDVCHWSIISVKLAVELVKAKSLRITIGSFLSGALFIIFILFGIRPAALWAIRRTPEGKPVKEIYIFAVLVALMCCGFIGEAIGISALVACLAFGLVLPDGPPLGAALVETLECFVSVQLMPLFFAICGLQMDVFSIQKLKNVGVLQLVVFVAFIAKVMATMLPALFCRMPFRDALSLALIMNSKGIVELAFLNDYMQSKAMSEESYAIMIISTVVVTGVISPLVKVLYDPSKRFLAYKRRTILHSRRSEELRILACLHSPDNVRAIISLLQISNPTKESPINLVVLHLVKLMGRASSLLIAQCQREKPSPNLTQSERIFSAFREFEQQKDALIMLHCYKGVSPYATMHNDVCALALEKRTILIILPFHKQWIFGERVETSYAIRHLNKNVLEKAPCSVGILIDRGTQKRSRYVIAEPLLQRVAVLFFGGADDREALAYGQRMSENCNVHLTLIRFTASSSSEIVGGTSRSKMLDADILSNFKLNTLRSERVSYQEEVVASGMGVVTVARSMGNAYDLVMVGRRHGEFHITFQFTKWNDQGELGTIGEILAASDFNGGASVLVVQQQTRLWGLKDPEDSTHLRKISFVSLLFIAFALFGSRLLSTAVMAGIPKVSSSYGTVPGKTHEEAMVCQYADMISSKGCSWFGGEPFSFTLPVLLVQLVLIFLLSRLTFFFLRPLKQSLISAQVIASMIITHSFLMRNEAFSKRLFPPGGRIVFETIASLGFMLHLFILGVQVDASLVMKAGRNAVLIGFTGFALPYALSWLAIVTLANLVIPDDRIKKTLPFIAALNSMSSSPVITSLLADLKILSSELGRLAASTALVCDICSYFIFMMVATVGVAIRDVELKPLRNILWTGAFIVLVLFVFRPIIVKIGKRIPKGQPMKESQFFAILLVVLVSGFCAQTLGQSSGLASFVLGVSVPGGPPLGSSLVNKLDTIATGILLPAKVAMSGLSVDLFSIGRGSSGVVLEFFIILGYVGKFVGTFIPAIYNRVPFKDAVSLALIICCKGLIEIAIYVIYVDNGLINQEEFALLLVTMLIVTGVARPLIWYLYDPSRRYFAYKRNSILHSNPDSELRILVCIHKEDNVPTIVNLLEASKPTRNRPIHVFVLNLMELTGSAASILVPTFRNGNITSTPGRAEVIFKAFNYFEKQNQGFATVQHFTAITPYVSMHDDICTVALDKNATIIIVPFHKQWAIDGSVGATFPAIRAVNQNVIQKAPCSVGILVDRGQMGGSQSVLTGRSLFSVATLFIGGADDREALAYSSLLAEHPHISLTLIWLKMRSQEKYENKMEKTLDSELINQFRANSMGEERIVYKEEMVKDAVGTTRVLRTMEDGCDLFIVGRYHEPHSPLIYGLTHWSECPELGVLGDMLATSDFRFSVLVVQQQPPEPGFQDATAKKPSTCSGIVDTKMYQAPFDTKDGLDFSRSVIHHRHSRDEGGVTVGTPQRVGRSRCSRRLVTDLEDRWPTIGSELDDELAGGTAVRRCQCKATVEDGGSAFTVVAVAQIETYKCRCSDGDGGFGPYCCFFSLLYPFAFIGKRAHQPEKVAAQCAMVESWIQQLLFATARWQGASNRGGVDWTERTHGATIFDRRIVACDGLQPGQKRRVVPLRSREALVLRGDNGLFFCVDRRKDPPTVTVGDECLCDRLHGGGMTPLACHGCAGMAYPVGRNHEPETPLTLSLAEWSECPELGVIGPFCPCVEIYSCTVDRNVDVPELLRCVHCSTMSMFNSPNKSTICVPHKPSSSKGIFLGDNPFRFPTPLLLAQLSLCSFFAAVLQFVLLPLGETVFAAQILAGILLGPAVMGKIHQVQDQVYPPESSYIGETFSIFGVMLFLFIVGVKTDLNFLRKPGRKAVAIGICTFIVPLALNLLFALIVRHSVAMDPNLHKSLLWVASFQSLSSFHVIVCLLADLNLLNSELGRLAISSSIISGTCSWFLTMIIFTAKQSMEGSKQDTLLLLFFFVACLLITVIYVLRPLMFWMIRQTTNHKAIRESYVTAVFLMILACAMFGEIMGQHFLFGPIILGMAVPDGPPLGSALLTKLDCIVSSVLVPVYFVISGARIDFSLMHPRNVAIVELLAFLGFLWKAVGAMLPSLYCRMPLSDSLYLGLILSGQGIMDVLVFERARQLDLISPETYSIMVLSAVLFTGIMTPIVKFAYKPSRRYAAYKRRTIQHSAPHAELRMLACIHHQDQTPSILNLLEASNPTSKSPICLYVIHLVELTGRAAPLFVAHHPGGRSTSHLYQSDHIVNAFRLYEQQRHGNLMVYPFTAISPYASMHDDICALALDKRVSIVILPFHTFQTIQGTEGSANSIRAVNRNVLKMAPCSVGVLVDRDTKNGEAPLSASRDLYSIGVIFIGGQDDREALAYASRMAKHPNVSLRVVHFTVPSNNQSYSSEQEHDIIVIKEFMNANGKNELCVYQEEVVKDSVGVVSVIHKVENCFDLILVGRHHAKDSPLLVGLKEWNEFPELGFIGDMLASSDSNCKVSVLVVQQQACADGNLLDSPEYILEQHSSAIVDMPLSLVK</sequence>
<comment type="subcellular location">
    <subcellularLocation>
        <location evidence="1">Membrane</location>
        <topology evidence="1">Multi-pass membrane protein</topology>
    </subcellularLocation>
</comment>
<dbReference type="GO" id="GO:0006813">
    <property type="term" value="P:potassium ion transport"/>
    <property type="evidence" value="ECO:0007669"/>
    <property type="project" value="UniProtKB-KW"/>
</dbReference>
<comment type="similarity">
    <text evidence="10">Belongs to the monovalent cation:proton antiporter 2 (CPA2) transporter (TC 2.A.37) family. CHX (TC 2.A.37.4) subfamily.</text>
</comment>
<feature type="transmembrane region" description="Helical" evidence="11">
    <location>
        <begin position="230"/>
        <end position="255"/>
    </location>
</feature>
<dbReference type="Pfam" id="PF00999">
    <property type="entry name" value="Na_H_Exchanger"/>
    <property type="match status" value="3"/>
</dbReference>
<evidence type="ECO:0008006" key="17">
    <source>
        <dbReference type="Google" id="ProtNLM"/>
    </source>
</evidence>
<feature type="transmembrane region" description="Helical" evidence="11">
    <location>
        <begin position="2127"/>
        <end position="2149"/>
    </location>
</feature>
<keyword evidence="5 11" id="KW-0812">Transmembrane</keyword>
<feature type="transmembrane region" description="Helical" evidence="11">
    <location>
        <begin position="1968"/>
        <end position="1987"/>
    </location>
</feature>
<dbReference type="PANTHER" id="PTHR32468:SF164">
    <property type="entry name" value="OS05G0485000 PROTEIN"/>
    <property type="match status" value="1"/>
</dbReference>
<evidence type="ECO:0000256" key="7">
    <source>
        <dbReference type="ARBA" id="ARBA00022989"/>
    </source>
</evidence>
<feature type="domain" description="Cation/H+ exchanger transmembrane" evidence="12">
    <location>
        <begin position="1978"/>
        <end position="2359"/>
    </location>
</feature>
<evidence type="ECO:0000256" key="6">
    <source>
        <dbReference type="ARBA" id="ARBA00022958"/>
    </source>
</evidence>
<proteinExistence type="inferred from homology"/>
<evidence type="ECO:0000256" key="4">
    <source>
        <dbReference type="ARBA" id="ARBA00022538"/>
    </source>
</evidence>
<feature type="transmembrane region" description="Helical" evidence="11">
    <location>
        <begin position="267"/>
        <end position="300"/>
    </location>
</feature>
<organism evidence="15 16">
    <name type="scientific">Escallonia rubra</name>
    <dbReference type="NCBI Taxonomy" id="112253"/>
    <lineage>
        <taxon>Eukaryota</taxon>
        <taxon>Viridiplantae</taxon>
        <taxon>Streptophyta</taxon>
        <taxon>Embryophyta</taxon>
        <taxon>Tracheophyta</taxon>
        <taxon>Spermatophyta</taxon>
        <taxon>Magnoliopsida</taxon>
        <taxon>eudicotyledons</taxon>
        <taxon>Gunneridae</taxon>
        <taxon>Pentapetalae</taxon>
        <taxon>asterids</taxon>
        <taxon>campanulids</taxon>
        <taxon>Escalloniales</taxon>
        <taxon>Escalloniaceae</taxon>
        <taxon>Escallonia</taxon>
    </lineage>
</organism>
<feature type="transmembrane region" description="Helical" evidence="11">
    <location>
        <begin position="1057"/>
        <end position="1075"/>
    </location>
</feature>
<feature type="transmembrane region" description="Helical" evidence="11">
    <location>
        <begin position="2200"/>
        <end position="2223"/>
    </location>
</feature>
<feature type="transmembrane region" description="Helical" evidence="11">
    <location>
        <begin position="2026"/>
        <end position="2047"/>
    </location>
</feature>
<dbReference type="InterPro" id="IPR057291">
    <property type="entry name" value="CHX17_2nd"/>
</dbReference>
<keyword evidence="3" id="KW-0050">Antiport</keyword>
<feature type="domain" description="Cation/H(+) antiporter C-terminal" evidence="14">
    <location>
        <begin position="1449"/>
        <end position="1591"/>
    </location>
</feature>
<dbReference type="GO" id="GO:1902600">
    <property type="term" value="P:proton transmembrane transport"/>
    <property type="evidence" value="ECO:0007669"/>
    <property type="project" value="InterPro"/>
</dbReference>
<feature type="transmembrane region" description="Helical" evidence="11">
    <location>
        <begin position="2059"/>
        <end position="2082"/>
    </location>
</feature>
<evidence type="ECO:0000256" key="10">
    <source>
        <dbReference type="ARBA" id="ARBA00038341"/>
    </source>
</evidence>
<dbReference type="InterPro" id="IPR050794">
    <property type="entry name" value="CPA2_transporter"/>
</dbReference>
<feature type="transmembrane region" description="Helical" evidence="11">
    <location>
        <begin position="62"/>
        <end position="83"/>
    </location>
</feature>
<evidence type="ECO:0000256" key="9">
    <source>
        <dbReference type="ARBA" id="ARBA00023136"/>
    </source>
</evidence>
<evidence type="ECO:0000259" key="14">
    <source>
        <dbReference type="Pfam" id="PF23259"/>
    </source>
</evidence>
<feature type="transmembrane region" description="Helical" evidence="11">
    <location>
        <begin position="2094"/>
        <end position="2115"/>
    </location>
</feature>
<feature type="transmembrane region" description="Helical" evidence="11">
    <location>
        <begin position="320"/>
        <end position="339"/>
    </location>
</feature>
<dbReference type="GO" id="GO:0006885">
    <property type="term" value="P:regulation of pH"/>
    <property type="evidence" value="ECO:0007669"/>
    <property type="project" value="TreeGrafter"/>
</dbReference>
<feature type="transmembrane region" description="Helical" evidence="11">
    <location>
        <begin position="952"/>
        <end position="975"/>
    </location>
</feature>
<dbReference type="EMBL" id="JAVXUO010001390">
    <property type="protein sequence ID" value="KAK2982758.1"/>
    <property type="molecule type" value="Genomic_DNA"/>
</dbReference>
<feature type="domain" description="Cation/H(+) antiporter central" evidence="13">
    <location>
        <begin position="488"/>
        <end position="610"/>
    </location>
</feature>
<keyword evidence="6" id="KW-0630">Potassium</keyword>
<feature type="transmembrane region" description="Helical" evidence="11">
    <location>
        <begin position="128"/>
        <end position="150"/>
    </location>
</feature>
<feature type="transmembrane region" description="Helical" evidence="11">
    <location>
        <begin position="1020"/>
        <end position="1045"/>
    </location>
</feature>
<dbReference type="FunFam" id="1.20.1530.20:FF:000003">
    <property type="entry name" value="Cation/H(+) antiporter 15"/>
    <property type="match status" value="3"/>
</dbReference>
<feature type="transmembrane region" description="Helical" evidence="11">
    <location>
        <begin position="923"/>
        <end position="940"/>
    </location>
</feature>
<feature type="domain" description="Cation/H(+) antiporter C-terminal" evidence="14">
    <location>
        <begin position="626"/>
        <end position="771"/>
    </location>
</feature>
<reference evidence="15" key="1">
    <citation type="submission" date="2022-12" db="EMBL/GenBank/DDBJ databases">
        <title>Draft genome assemblies for two species of Escallonia (Escalloniales).</title>
        <authorList>
            <person name="Chanderbali A."/>
            <person name="Dervinis C."/>
            <person name="Anghel I."/>
            <person name="Soltis D."/>
            <person name="Soltis P."/>
            <person name="Zapata F."/>
        </authorList>
    </citation>
    <scope>NUCLEOTIDE SEQUENCE</scope>
    <source>
        <strain evidence="15">UCBG92.1500</strain>
        <tissue evidence="15">Leaf</tissue>
    </source>
</reference>
<feature type="transmembrane region" description="Helical" evidence="11">
    <location>
        <begin position="1235"/>
        <end position="1256"/>
    </location>
</feature>
<dbReference type="InterPro" id="IPR038770">
    <property type="entry name" value="Na+/solute_symporter_sf"/>
</dbReference>
<keyword evidence="9 11" id="KW-0472">Membrane</keyword>
<evidence type="ECO:0000259" key="12">
    <source>
        <dbReference type="Pfam" id="PF00999"/>
    </source>
</evidence>
<keyword evidence="8" id="KW-0406">Ion transport</keyword>
<feature type="transmembrane region" description="Helical" evidence="11">
    <location>
        <begin position="886"/>
        <end position="903"/>
    </location>
</feature>
<name>A0AA88R5F7_9ASTE</name>